<dbReference type="AlphaFoldDB" id="A0AAV9LJQ8"/>
<proteinExistence type="predicted"/>
<comment type="caution">
    <text evidence="1">The sequence shown here is derived from an EMBL/GenBank/DDBJ whole genome shotgun (WGS) entry which is preliminary data.</text>
</comment>
<evidence type="ECO:0000313" key="2">
    <source>
        <dbReference type="Proteomes" id="UP001311915"/>
    </source>
</evidence>
<keyword evidence="2" id="KW-1185">Reference proteome</keyword>
<reference evidence="1 2" key="1">
    <citation type="submission" date="2023-10" db="EMBL/GenBank/DDBJ databases">
        <title>Genome-Wide Identification Analysis in wild type Solanum Pinnatisectum Reveals Some Genes Defensing Phytophthora Infestans.</title>
        <authorList>
            <person name="Sun C."/>
        </authorList>
    </citation>
    <scope>NUCLEOTIDE SEQUENCE [LARGE SCALE GENOMIC DNA]</scope>
    <source>
        <strain evidence="1">LQN</strain>
        <tissue evidence="1">Leaf</tissue>
    </source>
</reference>
<evidence type="ECO:0000313" key="1">
    <source>
        <dbReference type="EMBL" id="KAK4724715.1"/>
    </source>
</evidence>
<dbReference type="EMBL" id="JAWPEI010000006">
    <property type="protein sequence ID" value="KAK4724715.1"/>
    <property type="molecule type" value="Genomic_DNA"/>
</dbReference>
<dbReference type="Proteomes" id="UP001311915">
    <property type="component" value="Unassembled WGS sequence"/>
</dbReference>
<accession>A0AAV9LJQ8</accession>
<protein>
    <submittedName>
        <fullName evidence="1">Uncharacterized protein</fullName>
    </submittedName>
</protein>
<sequence>MYVPLGKRDWASGSSSRSKLEDMLAKVLQKVESTDAVVKEMKGDFSSMIQLVDSHTTFIKQIEQQLGQLSASLNQRNNGSLPSDTI</sequence>
<gene>
    <name evidence="1" type="ORF">R3W88_027494</name>
</gene>
<organism evidence="1 2">
    <name type="scientific">Solanum pinnatisectum</name>
    <name type="common">tansyleaf nightshade</name>
    <dbReference type="NCBI Taxonomy" id="50273"/>
    <lineage>
        <taxon>Eukaryota</taxon>
        <taxon>Viridiplantae</taxon>
        <taxon>Streptophyta</taxon>
        <taxon>Embryophyta</taxon>
        <taxon>Tracheophyta</taxon>
        <taxon>Spermatophyta</taxon>
        <taxon>Magnoliopsida</taxon>
        <taxon>eudicotyledons</taxon>
        <taxon>Gunneridae</taxon>
        <taxon>Pentapetalae</taxon>
        <taxon>asterids</taxon>
        <taxon>lamiids</taxon>
        <taxon>Solanales</taxon>
        <taxon>Solanaceae</taxon>
        <taxon>Solanoideae</taxon>
        <taxon>Solaneae</taxon>
        <taxon>Solanum</taxon>
    </lineage>
</organism>
<name>A0AAV9LJQ8_9SOLN</name>